<keyword evidence="8" id="KW-0963">Cytoplasm</keyword>
<comment type="catalytic activity">
    <reaction evidence="6 8">
        <text>dCMP + ATP = dCDP + ADP</text>
        <dbReference type="Rhea" id="RHEA:25094"/>
        <dbReference type="ChEBI" id="CHEBI:30616"/>
        <dbReference type="ChEBI" id="CHEBI:57566"/>
        <dbReference type="ChEBI" id="CHEBI:58593"/>
        <dbReference type="ChEBI" id="CHEBI:456216"/>
        <dbReference type="EC" id="2.7.4.25"/>
    </reaction>
</comment>
<dbReference type="Proteomes" id="UP001596527">
    <property type="component" value="Unassembled WGS sequence"/>
</dbReference>
<comment type="catalytic activity">
    <reaction evidence="7 8">
        <text>CMP + ATP = CDP + ADP</text>
        <dbReference type="Rhea" id="RHEA:11600"/>
        <dbReference type="ChEBI" id="CHEBI:30616"/>
        <dbReference type="ChEBI" id="CHEBI:58069"/>
        <dbReference type="ChEBI" id="CHEBI:60377"/>
        <dbReference type="ChEBI" id="CHEBI:456216"/>
        <dbReference type="EC" id="2.7.4.25"/>
    </reaction>
</comment>
<dbReference type="NCBIfam" id="TIGR00017">
    <property type="entry name" value="cmk"/>
    <property type="match status" value="1"/>
</dbReference>
<dbReference type="SUPFAM" id="SSF52540">
    <property type="entry name" value="P-loop containing nucleoside triphosphate hydrolases"/>
    <property type="match status" value="1"/>
</dbReference>
<organism evidence="10 11">
    <name type="scientific">Schaalia naturae</name>
    <dbReference type="NCBI Taxonomy" id="635203"/>
    <lineage>
        <taxon>Bacteria</taxon>
        <taxon>Bacillati</taxon>
        <taxon>Actinomycetota</taxon>
        <taxon>Actinomycetes</taxon>
        <taxon>Actinomycetales</taxon>
        <taxon>Actinomycetaceae</taxon>
        <taxon>Schaalia</taxon>
    </lineage>
</organism>
<evidence type="ECO:0000256" key="1">
    <source>
        <dbReference type="ARBA" id="ARBA00009427"/>
    </source>
</evidence>
<evidence type="ECO:0000256" key="2">
    <source>
        <dbReference type="ARBA" id="ARBA00022679"/>
    </source>
</evidence>
<dbReference type="CDD" id="cd02020">
    <property type="entry name" value="CMPK"/>
    <property type="match status" value="1"/>
</dbReference>
<evidence type="ECO:0000256" key="7">
    <source>
        <dbReference type="ARBA" id="ARBA00048478"/>
    </source>
</evidence>
<accession>A0ABW2SLN2</accession>
<dbReference type="RefSeq" id="WP_380972470.1">
    <property type="nucleotide sequence ID" value="NZ_JBHTEF010000001.1"/>
</dbReference>
<reference evidence="11" key="1">
    <citation type="journal article" date="2019" name="Int. J. Syst. Evol. Microbiol.">
        <title>The Global Catalogue of Microorganisms (GCM) 10K type strain sequencing project: providing services to taxonomists for standard genome sequencing and annotation.</title>
        <authorList>
            <consortium name="The Broad Institute Genomics Platform"/>
            <consortium name="The Broad Institute Genome Sequencing Center for Infectious Disease"/>
            <person name="Wu L."/>
            <person name="Ma J."/>
        </authorList>
    </citation>
    <scope>NUCLEOTIDE SEQUENCE [LARGE SCALE GENOMIC DNA]</scope>
    <source>
        <strain evidence="11">CCUG 56698</strain>
    </source>
</reference>
<evidence type="ECO:0000256" key="3">
    <source>
        <dbReference type="ARBA" id="ARBA00022741"/>
    </source>
</evidence>
<evidence type="ECO:0000259" key="9">
    <source>
        <dbReference type="Pfam" id="PF02224"/>
    </source>
</evidence>
<keyword evidence="3 8" id="KW-0547">Nucleotide-binding</keyword>
<dbReference type="HAMAP" id="MF_00238">
    <property type="entry name" value="Cytidyl_kinase_type1"/>
    <property type="match status" value="1"/>
</dbReference>
<protein>
    <recommendedName>
        <fullName evidence="8">Cytidylate kinase</fullName>
        <shortName evidence="8">CK</shortName>
        <ecNumber evidence="8">2.7.4.25</ecNumber>
    </recommendedName>
    <alternativeName>
        <fullName evidence="8">Cytidine monophosphate kinase</fullName>
        <shortName evidence="8">CMP kinase</shortName>
    </alternativeName>
</protein>
<feature type="binding site" evidence="8">
    <location>
        <begin position="21"/>
        <end position="29"/>
    </location>
    <ligand>
        <name>ATP</name>
        <dbReference type="ChEBI" id="CHEBI:30616"/>
    </ligand>
</feature>
<evidence type="ECO:0000256" key="6">
    <source>
        <dbReference type="ARBA" id="ARBA00047615"/>
    </source>
</evidence>
<name>A0ABW2SLN2_9ACTO</name>
<keyword evidence="2 8" id="KW-0808">Transferase</keyword>
<evidence type="ECO:0000256" key="5">
    <source>
        <dbReference type="ARBA" id="ARBA00022840"/>
    </source>
</evidence>
<gene>
    <name evidence="8 10" type="primary">cmk</name>
    <name evidence="10" type="ORF">ACFQWG_04375</name>
</gene>
<dbReference type="InterPro" id="IPR027417">
    <property type="entry name" value="P-loop_NTPase"/>
</dbReference>
<dbReference type="InterPro" id="IPR011994">
    <property type="entry name" value="Cytidylate_kinase_dom"/>
</dbReference>
<evidence type="ECO:0000313" key="11">
    <source>
        <dbReference type="Proteomes" id="UP001596527"/>
    </source>
</evidence>
<dbReference type="GO" id="GO:0016301">
    <property type="term" value="F:kinase activity"/>
    <property type="evidence" value="ECO:0007669"/>
    <property type="project" value="UniProtKB-KW"/>
</dbReference>
<evidence type="ECO:0000313" key="10">
    <source>
        <dbReference type="EMBL" id="MFC7580453.1"/>
    </source>
</evidence>
<keyword evidence="11" id="KW-1185">Reference proteome</keyword>
<dbReference type="Pfam" id="PF02224">
    <property type="entry name" value="Cytidylate_kin"/>
    <property type="match status" value="1"/>
</dbReference>
<keyword evidence="5 8" id="KW-0067">ATP-binding</keyword>
<comment type="subcellular location">
    <subcellularLocation>
        <location evidence="8">Cytoplasm</location>
    </subcellularLocation>
</comment>
<comment type="similarity">
    <text evidence="1 8">Belongs to the cytidylate kinase family. Type 1 subfamily.</text>
</comment>
<evidence type="ECO:0000256" key="4">
    <source>
        <dbReference type="ARBA" id="ARBA00022777"/>
    </source>
</evidence>
<proteinExistence type="inferred from homology"/>
<sequence length="247" mass="26436">MGGTDRRTRIGRVGVTIAIDGPAGSGKSTVSRRIATELGIGYLDTGAMYRALTWYALDRGIDLADQAAVVAAAGRMPLTMDSDPQDPHYFVGDTEVTGAIREPRITESVAAVSTNLGVRRWMAGEQRRRMLEARDRGSGMVAEGRDITTVVCPDADVRILLVADSEARLARRALELYGDTAPEHLEATRRQVQGRDAADSTVSEFLTPAPGVSVVDSSGLSVEQVVDAVLALVDDDLARRGALVDER</sequence>
<dbReference type="EMBL" id="JBHTEF010000001">
    <property type="protein sequence ID" value="MFC7580453.1"/>
    <property type="molecule type" value="Genomic_DNA"/>
</dbReference>
<keyword evidence="4 8" id="KW-0418">Kinase</keyword>
<evidence type="ECO:0000256" key="8">
    <source>
        <dbReference type="HAMAP-Rule" id="MF_00238"/>
    </source>
</evidence>
<dbReference type="Gene3D" id="3.40.50.300">
    <property type="entry name" value="P-loop containing nucleotide triphosphate hydrolases"/>
    <property type="match status" value="1"/>
</dbReference>
<dbReference type="EC" id="2.7.4.25" evidence="8"/>
<feature type="domain" description="Cytidylate kinase" evidence="9">
    <location>
        <begin position="17"/>
        <end position="233"/>
    </location>
</feature>
<dbReference type="InterPro" id="IPR003136">
    <property type="entry name" value="Cytidylate_kin"/>
</dbReference>
<comment type="caution">
    <text evidence="10">The sequence shown here is derived from an EMBL/GenBank/DDBJ whole genome shotgun (WGS) entry which is preliminary data.</text>
</comment>